<dbReference type="Proteomes" id="UP000750711">
    <property type="component" value="Unassembled WGS sequence"/>
</dbReference>
<feature type="compositionally biased region" description="Polar residues" evidence="1">
    <location>
        <begin position="302"/>
        <end position="315"/>
    </location>
</feature>
<dbReference type="EMBL" id="JAGHQM010000305">
    <property type="protein sequence ID" value="KAH0562700.1"/>
    <property type="molecule type" value="Genomic_DNA"/>
</dbReference>
<feature type="region of interest" description="Disordered" evidence="1">
    <location>
        <begin position="291"/>
        <end position="315"/>
    </location>
</feature>
<accession>A0A9P8LEK5</accession>
<feature type="region of interest" description="Disordered" evidence="1">
    <location>
        <begin position="394"/>
        <end position="419"/>
    </location>
</feature>
<gene>
    <name evidence="2" type="ORF">GP486_002631</name>
</gene>
<proteinExistence type="predicted"/>
<sequence length="457" mass="49338">MPAQGTLSPSQHGKGNSPLHKAISDHKWSVGYRAKPGPSLHTTLNTLCTQKNSASKESRKDKSGRAMGTGTKRDHQGHSKQKTKAGRPRSAPDTSANTTLRRASSVSHQVANGRFSVGGSVRTPLQGQDGLRESTISSFSPPREHLGSKTKVRFSSESHPPFGRSGSAGPVTTHNTFCQINVGAADPLREGNPTIQNLQSGSSMYEIIWKDDNTPSNFIAKVRDVRGASPLAEDLTDSSETCCGIKSRSRKSSDYLALDSPEQGKPPGWFWTGPSRQDSTGTRVQFGFESRDNSIPRHKDGSSYNPAISSDPTVSIESFPSLPERRSTLEWNTPSYALVDEASTIKTEGGVVPCNQTAPTTPMAEYALDPHTRGRYPDKALSVPDLLDLTHCSSPGRRSCRSSVQPHPGARPRTAEEPKMGFALGISAGLRRSKSNNSSLLLGAPRPPLRCRFTCRI</sequence>
<feature type="region of interest" description="Disordered" evidence="1">
    <location>
        <begin position="1"/>
        <end position="171"/>
    </location>
</feature>
<name>A0A9P8LEK5_9PEZI</name>
<feature type="compositionally biased region" description="Basic and acidic residues" evidence="1">
    <location>
        <begin position="291"/>
        <end position="301"/>
    </location>
</feature>
<feature type="compositionally biased region" description="Polar residues" evidence="1">
    <location>
        <begin position="1"/>
        <end position="14"/>
    </location>
</feature>
<feature type="compositionally biased region" description="Polar residues" evidence="1">
    <location>
        <begin position="92"/>
        <end position="110"/>
    </location>
</feature>
<feature type="compositionally biased region" description="Basic and acidic residues" evidence="1">
    <location>
        <begin position="54"/>
        <end position="64"/>
    </location>
</feature>
<feature type="compositionally biased region" description="Basic residues" evidence="1">
    <location>
        <begin position="78"/>
        <end position="87"/>
    </location>
</feature>
<dbReference type="AlphaFoldDB" id="A0A9P8LEK5"/>
<evidence type="ECO:0000313" key="2">
    <source>
        <dbReference type="EMBL" id="KAH0562700.1"/>
    </source>
</evidence>
<comment type="caution">
    <text evidence="2">The sequence shown here is derived from an EMBL/GenBank/DDBJ whole genome shotgun (WGS) entry which is preliminary data.</text>
</comment>
<evidence type="ECO:0000313" key="3">
    <source>
        <dbReference type="Proteomes" id="UP000750711"/>
    </source>
</evidence>
<feature type="region of interest" description="Disordered" evidence="1">
    <location>
        <begin position="254"/>
        <end position="276"/>
    </location>
</feature>
<evidence type="ECO:0000256" key="1">
    <source>
        <dbReference type="SAM" id="MobiDB-lite"/>
    </source>
</evidence>
<reference evidence="2" key="1">
    <citation type="submission" date="2021-03" db="EMBL/GenBank/DDBJ databases">
        <title>Comparative genomics and phylogenomic investigation of the class Geoglossomycetes provide insights into ecological specialization and systematics.</title>
        <authorList>
            <person name="Melie T."/>
            <person name="Pirro S."/>
            <person name="Miller A.N."/>
            <person name="Quandt A."/>
        </authorList>
    </citation>
    <scope>NUCLEOTIDE SEQUENCE</scope>
    <source>
        <strain evidence="2">CAQ_001_2017</strain>
    </source>
</reference>
<protein>
    <submittedName>
        <fullName evidence="2">Uncharacterized protein</fullName>
    </submittedName>
</protein>
<feature type="compositionally biased region" description="Polar residues" evidence="1">
    <location>
        <begin position="40"/>
        <end position="53"/>
    </location>
</feature>
<keyword evidence="3" id="KW-1185">Reference proteome</keyword>
<organism evidence="2 3">
    <name type="scientific">Trichoglossum hirsutum</name>
    <dbReference type="NCBI Taxonomy" id="265104"/>
    <lineage>
        <taxon>Eukaryota</taxon>
        <taxon>Fungi</taxon>
        <taxon>Dikarya</taxon>
        <taxon>Ascomycota</taxon>
        <taxon>Pezizomycotina</taxon>
        <taxon>Geoglossomycetes</taxon>
        <taxon>Geoglossales</taxon>
        <taxon>Geoglossaceae</taxon>
        <taxon>Trichoglossum</taxon>
    </lineage>
</organism>
<feature type="compositionally biased region" description="Low complexity" evidence="1">
    <location>
        <begin position="394"/>
        <end position="403"/>
    </location>
</feature>